<dbReference type="GO" id="GO:0005737">
    <property type="term" value="C:cytoplasm"/>
    <property type="evidence" value="ECO:0007669"/>
    <property type="project" value="UniProtKB-SubCell"/>
</dbReference>
<evidence type="ECO:0000313" key="3">
    <source>
        <dbReference type="EMBL" id="ELA09603.1"/>
    </source>
</evidence>
<keyword evidence="1" id="KW-0963">Cytoplasm</keyword>
<comment type="similarity">
    <text evidence="1">Belongs to the acetyltransferase family. RimI subfamily.</text>
</comment>
<organism evidence="3 4">
    <name type="scientific">Moraxella macacae 0408225</name>
    <dbReference type="NCBI Taxonomy" id="1230338"/>
    <lineage>
        <taxon>Bacteria</taxon>
        <taxon>Pseudomonadati</taxon>
        <taxon>Pseudomonadota</taxon>
        <taxon>Gammaproteobacteria</taxon>
        <taxon>Moraxellales</taxon>
        <taxon>Moraxellaceae</taxon>
        <taxon>Moraxella</taxon>
    </lineage>
</organism>
<dbReference type="InterPro" id="IPR000182">
    <property type="entry name" value="GNAT_dom"/>
</dbReference>
<dbReference type="Pfam" id="PF00583">
    <property type="entry name" value="Acetyltransf_1"/>
    <property type="match status" value="1"/>
</dbReference>
<evidence type="ECO:0000313" key="4">
    <source>
        <dbReference type="Proteomes" id="UP000023795"/>
    </source>
</evidence>
<gene>
    <name evidence="3" type="ORF">MOMA_04335</name>
</gene>
<dbReference type="PROSITE" id="PS51186">
    <property type="entry name" value="GNAT"/>
    <property type="match status" value="1"/>
</dbReference>
<comment type="catalytic activity">
    <reaction evidence="1">
        <text>N-terminal L-alanyl-[ribosomal protein bS18] + acetyl-CoA = N-terminal N(alpha)-acetyl-L-alanyl-[ribosomal protein bS18] + CoA + H(+)</text>
        <dbReference type="Rhea" id="RHEA:43756"/>
        <dbReference type="Rhea" id="RHEA-COMP:10676"/>
        <dbReference type="Rhea" id="RHEA-COMP:10677"/>
        <dbReference type="ChEBI" id="CHEBI:15378"/>
        <dbReference type="ChEBI" id="CHEBI:57287"/>
        <dbReference type="ChEBI" id="CHEBI:57288"/>
        <dbReference type="ChEBI" id="CHEBI:64718"/>
        <dbReference type="ChEBI" id="CHEBI:83683"/>
        <dbReference type="EC" id="2.3.1.266"/>
    </reaction>
</comment>
<dbReference type="Proteomes" id="UP000023795">
    <property type="component" value="Unassembled WGS sequence"/>
</dbReference>
<dbReference type="PANTHER" id="PTHR47542:SF2">
    <property type="entry name" value="ACYL-COA N-ACYLTRANSFERASES (NAT) SUPERFAMILY PROTEIN"/>
    <property type="match status" value="1"/>
</dbReference>
<dbReference type="InterPro" id="IPR016181">
    <property type="entry name" value="Acyl_CoA_acyltransferase"/>
</dbReference>
<dbReference type="PATRIC" id="fig|1230338.3.peg.941"/>
<name>L2FAZ2_9GAMM</name>
<reference evidence="3 4" key="1">
    <citation type="journal article" date="2013" name="Genome Announc.">
        <title>Genome Sequence of Moraxella macacae 0408225, a Novel Bacterial Species Isolated from a Cynomolgus Macaque with Epistaxis.</title>
        <authorList>
            <person name="Ladner J.T."/>
            <person name="Whitehouse C.A."/>
            <person name="Koroleva G.I."/>
            <person name="Palacios G.F."/>
        </authorList>
    </citation>
    <scope>NUCLEOTIDE SEQUENCE [LARGE SCALE GENOMIC DNA]</scope>
    <source>
        <strain evidence="3 4">0408225</strain>
    </source>
</reference>
<protein>
    <recommendedName>
        <fullName evidence="1">[Ribosomal protein bS18]-alanine N-acetyltransferase</fullName>
        <ecNumber evidence="1">2.3.1.266</ecNumber>
    </recommendedName>
</protein>
<feature type="domain" description="N-acetyltransferase" evidence="2">
    <location>
        <begin position="5"/>
        <end position="151"/>
    </location>
</feature>
<dbReference type="RefSeq" id="WP_009767421.1">
    <property type="nucleotide sequence ID" value="NZ_ANIN01000001.1"/>
</dbReference>
<dbReference type="PANTHER" id="PTHR47542">
    <property type="entry name" value="ACYL-COA N-ACYLTRANSFERASES (NAT) SUPERFAMILY PROTEIN"/>
    <property type="match status" value="1"/>
</dbReference>
<dbReference type="STRING" id="1230338.MOMA_04335"/>
<dbReference type="NCBIfam" id="TIGR01575">
    <property type="entry name" value="rimI"/>
    <property type="match status" value="1"/>
</dbReference>
<evidence type="ECO:0000256" key="1">
    <source>
        <dbReference type="RuleBase" id="RU363094"/>
    </source>
</evidence>
<sequence>MSKFLQKNDIDDNWLQQIAKIEQSLFVDAWSQTVISDLLNHDNHQLLVLCVGDVVMGYCLYSQMFDTAEILRLATRLDCQRQGIASQLLTQVFDKLNLVKVENLLLEVREDNLAAIGFYQQFGFRQIATRKNYYQNADNSRTDALILQRLF</sequence>
<keyword evidence="3" id="KW-0808">Transferase</keyword>
<dbReference type="Gene3D" id="3.40.630.30">
    <property type="match status" value="1"/>
</dbReference>
<comment type="function">
    <text evidence="1">Acetylates the N-terminal alanine of ribosomal protein bS18.</text>
</comment>
<dbReference type="eggNOG" id="COG0456">
    <property type="taxonomic scope" value="Bacteria"/>
</dbReference>
<comment type="caution">
    <text evidence="3">The sequence shown here is derived from an EMBL/GenBank/DDBJ whole genome shotgun (WGS) entry which is preliminary data.</text>
</comment>
<dbReference type="InterPro" id="IPR006464">
    <property type="entry name" value="AcTrfase_RimI/Ard1"/>
</dbReference>
<accession>L2FAZ2</accession>
<dbReference type="AlphaFoldDB" id="L2FAZ2"/>
<dbReference type="SUPFAM" id="SSF55729">
    <property type="entry name" value="Acyl-CoA N-acyltransferases (Nat)"/>
    <property type="match status" value="1"/>
</dbReference>
<keyword evidence="4" id="KW-1185">Reference proteome</keyword>
<dbReference type="OrthoDB" id="9796919at2"/>
<proteinExistence type="inferred from homology"/>
<dbReference type="GO" id="GO:0008999">
    <property type="term" value="F:protein-N-terminal-alanine acetyltransferase activity"/>
    <property type="evidence" value="ECO:0007669"/>
    <property type="project" value="UniProtKB-EC"/>
</dbReference>
<dbReference type="EMBL" id="ANIN01000001">
    <property type="protein sequence ID" value="ELA09603.1"/>
    <property type="molecule type" value="Genomic_DNA"/>
</dbReference>
<dbReference type="EC" id="2.3.1.266" evidence="1"/>
<comment type="subcellular location">
    <subcellularLocation>
        <location evidence="1">Cytoplasm</location>
    </subcellularLocation>
</comment>
<dbReference type="CDD" id="cd04301">
    <property type="entry name" value="NAT_SF"/>
    <property type="match status" value="1"/>
</dbReference>
<evidence type="ECO:0000259" key="2">
    <source>
        <dbReference type="PROSITE" id="PS51186"/>
    </source>
</evidence>